<feature type="region of interest" description="Disordered" evidence="1">
    <location>
        <begin position="400"/>
        <end position="419"/>
    </location>
</feature>
<feature type="compositionally biased region" description="Acidic residues" evidence="1">
    <location>
        <begin position="431"/>
        <end position="450"/>
    </location>
</feature>
<feature type="compositionally biased region" description="Gly residues" evidence="1">
    <location>
        <begin position="483"/>
        <end position="499"/>
    </location>
</feature>
<feature type="compositionally biased region" description="Basic and acidic residues" evidence="1">
    <location>
        <begin position="640"/>
        <end position="651"/>
    </location>
</feature>
<feature type="compositionally biased region" description="Low complexity" evidence="1">
    <location>
        <begin position="108"/>
        <end position="120"/>
    </location>
</feature>
<dbReference type="AlphaFoldDB" id="A0AAW2HD37"/>
<organism evidence="2">
    <name type="scientific">Menopon gallinae</name>
    <name type="common">poultry shaft louse</name>
    <dbReference type="NCBI Taxonomy" id="328185"/>
    <lineage>
        <taxon>Eukaryota</taxon>
        <taxon>Metazoa</taxon>
        <taxon>Ecdysozoa</taxon>
        <taxon>Arthropoda</taxon>
        <taxon>Hexapoda</taxon>
        <taxon>Insecta</taxon>
        <taxon>Pterygota</taxon>
        <taxon>Neoptera</taxon>
        <taxon>Paraneoptera</taxon>
        <taxon>Psocodea</taxon>
        <taxon>Troctomorpha</taxon>
        <taxon>Phthiraptera</taxon>
        <taxon>Amblycera</taxon>
        <taxon>Menoponidae</taxon>
        <taxon>Menopon</taxon>
    </lineage>
</organism>
<sequence>MWKINECDMFDVEKIYDTGKDKTNKLSVQRLPVLFGNAYAVTKDVEIKKEELIRSLKSPFETPGEDKPKFNFINREFPTNGAAKGDFPPAEGQELWKKYEFLSKPKFSLSSESPTSEVSSHPQEQPEGNEVSCEKTPENLGIVKSILGPSFEDAMLRTLEFGKALIQKNENLEGENKDMPFEKRKAQRERRKVKYHAKNLGEGDRGDRKSARRESRDPKTGRRRIVQIQKSEKDIVTDKKITDEPVVARPLNLAKIRSLDSELKQNASSPEKIKRQLEALIQINKDEPPECVPAWGYFLPREVRPMKNLEFTVMPAAVQHPCCATNKEGNCPCGKDTDRPDNDGDQRGGRREDDRSTRSAPTGLYPASEYIANALGPTLDLSIVDNLQLMRNLFRCDRGKSGERAAPVADRGDEDYDDRGKARYAYAEDSGSADECENEEPTGSDDCDDFGTERTGARRRQTGPPNKGNRGGFVEECELPTDYGGGSGGVGGGSSGGSTRGRNGPARDRAVFAESALVKDRGGMADERSTFPKGRVIENRNVFVEDRGGFADDRGGNQDDRSLYLRSRGNSAEDRGILIKGRGGSADDRISLAKSRGGSAEDRGILTKSRGGSAEDRGGLSRGSAASSSSLAKTRGTSADGRRASIEERGSLKIRVGPTKSRDEPDEKGEPMGSIRSTDTGKEAKKKPSGENYEEVDLLRRIEELKRIIRALEERRRQLLGEIEGAEGGGGGGGGGRGAQLTSESFNLSRASEIGIDEEIRETRKRKSSVKRNKSLLDAWDVFASKVCHTKLPSFSKVNCLERKSMRSFKGSHCCFPQSYEDQTGEEEPPSPVPSYRSTRSRSLDTKRPCRGSGGGGGGGGGGEKTATSSTEVDQIPYPLQRDVTCGMHRFVKTCFCNEPLSKENASWSSDDELRRNAKKGCRKGVPVQRSRSETARKEQCARLCKVLWAVTRINIFQDNSRTYEVMDATTVPPKFPPVKTEGVFVVKNPKKCCP</sequence>
<feature type="compositionally biased region" description="Basic and acidic residues" evidence="1">
    <location>
        <begin position="335"/>
        <end position="357"/>
    </location>
</feature>
<accession>A0AAW2HD37</accession>
<gene>
    <name evidence="2" type="ORF">PYX00_009783</name>
</gene>
<dbReference type="EMBL" id="JARGDH010000005">
    <property type="protein sequence ID" value="KAL0267538.1"/>
    <property type="molecule type" value="Genomic_DNA"/>
</dbReference>
<feature type="region of interest" description="Disordered" evidence="1">
    <location>
        <begin position="328"/>
        <end position="364"/>
    </location>
</feature>
<proteinExistence type="predicted"/>
<feature type="region of interest" description="Disordered" evidence="1">
    <location>
        <begin position="820"/>
        <end position="874"/>
    </location>
</feature>
<feature type="compositionally biased region" description="Basic and acidic residues" evidence="1">
    <location>
        <begin position="546"/>
        <end position="563"/>
    </location>
</feature>
<feature type="compositionally biased region" description="Gly residues" evidence="1">
    <location>
        <begin position="852"/>
        <end position="864"/>
    </location>
</feature>
<feature type="region of interest" description="Disordered" evidence="1">
    <location>
        <begin position="175"/>
        <end position="223"/>
    </location>
</feature>
<name>A0AAW2HD37_9NEOP</name>
<feature type="compositionally biased region" description="Basic and acidic residues" evidence="1">
    <location>
        <begin position="679"/>
        <end position="689"/>
    </location>
</feature>
<feature type="region of interest" description="Disordered" evidence="1">
    <location>
        <begin position="546"/>
        <end position="696"/>
    </location>
</feature>
<feature type="compositionally biased region" description="Basic and acidic residues" evidence="1">
    <location>
        <begin position="175"/>
        <end position="184"/>
    </location>
</feature>
<reference evidence="2" key="1">
    <citation type="journal article" date="2024" name="Gigascience">
        <title>Chromosome-level genome of the poultry shaft louse Menopon gallinae provides insight into the host-switching and adaptive evolution of parasitic lice.</title>
        <authorList>
            <person name="Xu Y."/>
            <person name="Ma L."/>
            <person name="Liu S."/>
            <person name="Liang Y."/>
            <person name="Liu Q."/>
            <person name="He Z."/>
            <person name="Tian L."/>
            <person name="Duan Y."/>
            <person name="Cai W."/>
            <person name="Li H."/>
            <person name="Song F."/>
        </authorList>
    </citation>
    <scope>NUCLEOTIDE SEQUENCE</scope>
    <source>
        <strain evidence="2">Cailab_2023a</strain>
    </source>
</reference>
<feature type="compositionally biased region" description="Basic residues" evidence="1">
    <location>
        <begin position="185"/>
        <end position="197"/>
    </location>
</feature>
<feature type="compositionally biased region" description="Basic and acidic residues" evidence="1">
    <location>
        <begin position="660"/>
        <end position="670"/>
    </location>
</feature>
<protein>
    <submittedName>
        <fullName evidence="2">Uncharacterized protein</fullName>
    </submittedName>
</protein>
<feature type="region of interest" description="Disordered" evidence="1">
    <location>
        <begin position="108"/>
        <end position="136"/>
    </location>
</feature>
<feature type="region of interest" description="Disordered" evidence="1">
    <location>
        <begin position="425"/>
        <end position="508"/>
    </location>
</feature>
<feature type="compositionally biased region" description="Low complexity" evidence="1">
    <location>
        <begin position="622"/>
        <end position="632"/>
    </location>
</feature>
<feature type="compositionally biased region" description="Basic and acidic residues" evidence="1">
    <location>
        <begin position="199"/>
        <end position="220"/>
    </location>
</feature>
<comment type="caution">
    <text evidence="2">The sequence shown here is derived from an EMBL/GenBank/DDBJ whole genome shotgun (WGS) entry which is preliminary data.</text>
</comment>
<evidence type="ECO:0000313" key="2">
    <source>
        <dbReference type="EMBL" id="KAL0267538.1"/>
    </source>
</evidence>
<evidence type="ECO:0000256" key="1">
    <source>
        <dbReference type="SAM" id="MobiDB-lite"/>
    </source>
</evidence>